<dbReference type="InParanoid" id="E2A9L2"/>
<proteinExistence type="predicted"/>
<keyword evidence="3" id="KW-0125">Carotenoid biosynthesis</keyword>
<dbReference type="KEGG" id="cfo:105249901"/>
<dbReference type="InterPro" id="IPR002060">
    <property type="entry name" value="Squ/phyt_synthse"/>
</dbReference>
<name>E2A9L2_CAMFO</name>
<accession>E2A9L2</accession>
<dbReference type="PANTHER" id="PTHR31480">
    <property type="entry name" value="BIFUNCTIONAL LYCOPENE CYCLASE/PHYTOENE SYNTHASE"/>
    <property type="match status" value="1"/>
</dbReference>
<dbReference type="EMBL" id="GL437917">
    <property type="protein sequence ID" value="EFN69902.1"/>
    <property type="molecule type" value="Genomic_DNA"/>
</dbReference>
<comment type="catalytic activity">
    <reaction evidence="1">
        <text>2 (2E,6E,10E)-geranylgeranyl diphosphate = 15-cis-phytoene + 2 diphosphate</text>
        <dbReference type="Rhea" id="RHEA:34475"/>
        <dbReference type="ChEBI" id="CHEBI:27787"/>
        <dbReference type="ChEBI" id="CHEBI:33019"/>
        <dbReference type="ChEBI" id="CHEBI:58756"/>
        <dbReference type="EC" id="2.5.1.32"/>
    </reaction>
</comment>
<dbReference type="Proteomes" id="UP000000311">
    <property type="component" value="Unassembled WGS sequence"/>
</dbReference>
<dbReference type="FunCoup" id="E2A9L2">
    <property type="interactions" value="1630"/>
</dbReference>
<dbReference type="OrthoDB" id="270318at2759"/>
<reference evidence="4 5" key="1">
    <citation type="journal article" date="2010" name="Science">
        <title>Genomic comparison of the ants Camponotus floridanus and Harpegnathos saltator.</title>
        <authorList>
            <person name="Bonasio R."/>
            <person name="Zhang G."/>
            <person name="Ye C."/>
            <person name="Mutti N.S."/>
            <person name="Fang X."/>
            <person name="Qin N."/>
            <person name="Donahue G."/>
            <person name="Yang P."/>
            <person name="Li Q."/>
            <person name="Li C."/>
            <person name="Zhang P."/>
            <person name="Huang Z."/>
            <person name="Berger S.L."/>
            <person name="Reinberg D."/>
            <person name="Wang J."/>
            <person name="Liebig J."/>
        </authorList>
    </citation>
    <scope>NUCLEOTIDE SEQUENCE [LARGE SCALE GENOMIC DNA]</scope>
    <source>
        <strain evidence="5">C129</strain>
    </source>
</reference>
<dbReference type="OMA" id="MINAREQ"/>
<gene>
    <name evidence="4" type="ORF">EAG_10864</name>
</gene>
<protein>
    <recommendedName>
        <fullName evidence="2">15-cis-phytoene synthase</fullName>
        <ecNumber evidence="2">2.5.1.32</ecNumber>
    </recommendedName>
</protein>
<dbReference type="STRING" id="104421.E2A9L2"/>
<evidence type="ECO:0000313" key="5">
    <source>
        <dbReference type="Proteomes" id="UP000000311"/>
    </source>
</evidence>
<dbReference type="SUPFAM" id="SSF48576">
    <property type="entry name" value="Terpenoid synthases"/>
    <property type="match status" value="1"/>
</dbReference>
<evidence type="ECO:0000256" key="2">
    <source>
        <dbReference type="ARBA" id="ARBA00012396"/>
    </source>
</evidence>
<keyword evidence="5" id="KW-1185">Reference proteome</keyword>
<evidence type="ECO:0000256" key="1">
    <source>
        <dbReference type="ARBA" id="ARBA00001805"/>
    </source>
</evidence>
<dbReference type="AlphaFoldDB" id="E2A9L2"/>
<organism evidence="5">
    <name type="scientific">Camponotus floridanus</name>
    <name type="common">Florida carpenter ant</name>
    <dbReference type="NCBI Taxonomy" id="104421"/>
    <lineage>
        <taxon>Eukaryota</taxon>
        <taxon>Metazoa</taxon>
        <taxon>Ecdysozoa</taxon>
        <taxon>Arthropoda</taxon>
        <taxon>Hexapoda</taxon>
        <taxon>Insecta</taxon>
        <taxon>Pterygota</taxon>
        <taxon>Neoptera</taxon>
        <taxon>Endopterygota</taxon>
        <taxon>Hymenoptera</taxon>
        <taxon>Apocrita</taxon>
        <taxon>Aculeata</taxon>
        <taxon>Formicoidea</taxon>
        <taxon>Formicidae</taxon>
        <taxon>Formicinae</taxon>
        <taxon>Camponotus</taxon>
    </lineage>
</organism>
<dbReference type="EC" id="2.5.1.32" evidence="2"/>
<evidence type="ECO:0000256" key="3">
    <source>
        <dbReference type="ARBA" id="ARBA00022746"/>
    </source>
</evidence>
<dbReference type="InterPro" id="IPR008949">
    <property type="entry name" value="Isoprenoid_synthase_dom_sf"/>
</dbReference>
<dbReference type="Pfam" id="PF00494">
    <property type="entry name" value="SQS_PSY"/>
    <property type="match status" value="1"/>
</dbReference>
<dbReference type="GO" id="GO:0016117">
    <property type="term" value="P:carotenoid biosynthetic process"/>
    <property type="evidence" value="ECO:0007669"/>
    <property type="project" value="UniProtKB-KW"/>
</dbReference>
<evidence type="ECO:0000313" key="4">
    <source>
        <dbReference type="EMBL" id="EFN69902.1"/>
    </source>
</evidence>
<sequence length="304" mass="34982">MNKLSSIIEQNVRLQLRRINTTVRKERQTPSEYCLQLVRRNDYENFLCTLLLPHNIKSAAFAIRAFNVEVAQVEDQVSDNKIGAMRLQFWTDALNNIYNDQPPRSPVSLELHRILQQHKLSKRYFKRLIDARLNKLSNSIFMDLESLEQYCDYIASSIYFLLLEANGTTNVNADHAASHFGKAHGLVTSIRSVPYNARRRIMILPQDVLLKNSVSSESVFQGQSSAGLKDAVFEVASCAKQHLKVATSLKKAMGKDFNAIFLPAVCVESYLEELRKVDFDVFHPTLQRRKGFLPLKLFWRKMWS</sequence>
<dbReference type="Gene3D" id="1.10.600.10">
    <property type="entry name" value="Farnesyl Diphosphate Synthase"/>
    <property type="match status" value="1"/>
</dbReference>